<dbReference type="Gene3D" id="3.30.450.150">
    <property type="entry name" value="Haem-degrading domain"/>
    <property type="match status" value="1"/>
</dbReference>
<dbReference type="Proteomes" id="UP000809621">
    <property type="component" value="Unassembled WGS sequence"/>
</dbReference>
<dbReference type="PANTHER" id="PTHR34309">
    <property type="entry name" value="SLR1406 PROTEIN"/>
    <property type="match status" value="1"/>
</dbReference>
<reference evidence="1 2" key="1">
    <citation type="submission" date="2021-02" db="EMBL/GenBank/DDBJ databases">
        <authorList>
            <person name="Park J.-S."/>
        </authorList>
    </citation>
    <scope>NUCLEOTIDE SEQUENCE [LARGE SCALE GENOMIC DNA]</scope>
    <source>
        <strain evidence="1 2">188UL20-2</strain>
    </source>
</reference>
<dbReference type="InterPro" id="IPR005624">
    <property type="entry name" value="PduO/GlcC-like"/>
</dbReference>
<name>A0ABS2HLV6_9VIBR</name>
<dbReference type="PANTHER" id="PTHR34309:SF1">
    <property type="entry name" value="PROTEIN GLCG"/>
    <property type="match status" value="1"/>
</dbReference>
<dbReference type="Pfam" id="PF03928">
    <property type="entry name" value="HbpS-like"/>
    <property type="match status" value="1"/>
</dbReference>
<comment type="caution">
    <text evidence="1">The sequence shown here is derived from an EMBL/GenBank/DDBJ whole genome shotgun (WGS) entry which is preliminary data.</text>
</comment>
<accession>A0ABS2HLV6</accession>
<organism evidence="1 2">
    <name type="scientific">Vibrio ulleungensis</name>
    <dbReference type="NCBI Taxonomy" id="2807619"/>
    <lineage>
        <taxon>Bacteria</taxon>
        <taxon>Pseudomonadati</taxon>
        <taxon>Pseudomonadota</taxon>
        <taxon>Gammaproteobacteria</taxon>
        <taxon>Vibrionales</taxon>
        <taxon>Vibrionaceae</taxon>
        <taxon>Vibrio</taxon>
    </lineage>
</organism>
<protein>
    <submittedName>
        <fullName evidence="1">Heme-binding protein</fullName>
    </submittedName>
</protein>
<dbReference type="RefSeq" id="WP_205159476.1">
    <property type="nucleotide sequence ID" value="NZ_JAFEUM010000007.1"/>
</dbReference>
<gene>
    <name evidence="1" type="ORF">JQC93_16465</name>
</gene>
<proteinExistence type="predicted"/>
<evidence type="ECO:0000313" key="1">
    <source>
        <dbReference type="EMBL" id="MBM7037989.1"/>
    </source>
</evidence>
<dbReference type="SUPFAM" id="SSF143744">
    <property type="entry name" value="GlcG-like"/>
    <property type="match status" value="1"/>
</dbReference>
<dbReference type="InterPro" id="IPR038084">
    <property type="entry name" value="PduO/GlcC-like_sf"/>
</dbReference>
<keyword evidence="2" id="KW-1185">Reference proteome</keyword>
<evidence type="ECO:0000313" key="2">
    <source>
        <dbReference type="Proteomes" id="UP000809621"/>
    </source>
</evidence>
<dbReference type="EMBL" id="JAFEUM010000007">
    <property type="protein sequence ID" value="MBM7037989.1"/>
    <property type="molecule type" value="Genomic_DNA"/>
</dbReference>
<dbReference type="InterPro" id="IPR052517">
    <property type="entry name" value="GlcG_carb_metab_protein"/>
</dbReference>
<sequence>MNLEFAQRIVQCALQQATSNDQSVAVAIVDSHGELISFAKMDECSFQAALLAKNKAYTAARDRQPTSQLGLWAQQTSKDMGYWTDPKITGLGGGLPVESDGRVIGAIGVSGLSEQQDEELAHFAISSLPHQA</sequence>